<dbReference type="Proteomes" id="UP000715095">
    <property type="component" value="Unassembled WGS sequence"/>
</dbReference>
<dbReference type="Pfam" id="PF00890">
    <property type="entry name" value="FAD_binding_2"/>
    <property type="match status" value="1"/>
</dbReference>
<proteinExistence type="predicted"/>
<dbReference type="EMBL" id="JACJJC010000011">
    <property type="protein sequence ID" value="MBM6704378.1"/>
    <property type="molecule type" value="Genomic_DNA"/>
</dbReference>
<keyword evidence="4" id="KW-0560">Oxidoreductase</keyword>
<dbReference type="Gene3D" id="3.90.700.10">
    <property type="entry name" value="Succinate dehydrogenase/fumarate reductase flavoprotein, catalytic domain"/>
    <property type="match status" value="1"/>
</dbReference>
<dbReference type="RefSeq" id="WP_205103109.1">
    <property type="nucleotide sequence ID" value="NZ_JACJJC010000011.1"/>
</dbReference>
<reference evidence="6 7" key="1">
    <citation type="journal article" date="2021" name="Sci. Rep.">
        <title>The distribution of antibiotic resistance genes in chicken gut microbiota commensals.</title>
        <authorList>
            <person name="Juricova H."/>
            <person name="Matiasovicova J."/>
            <person name="Kubasova T."/>
            <person name="Cejkova D."/>
            <person name="Rychlik I."/>
        </authorList>
    </citation>
    <scope>NUCLEOTIDE SEQUENCE [LARGE SCALE GENOMIC DNA]</scope>
    <source>
        <strain evidence="6 7">An829</strain>
    </source>
</reference>
<feature type="domain" description="FAD-dependent oxidoreductase 2 FAD-binding" evidence="5">
    <location>
        <begin position="51"/>
        <end position="482"/>
    </location>
</feature>
<evidence type="ECO:0000256" key="1">
    <source>
        <dbReference type="ARBA" id="ARBA00001974"/>
    </source>
</evidence>
<dbReference type="InterPro" id="IPR050315">
    <property type="entry name" value="FAD-oxidoreductase_2"/>
</dbReference>
<comment type="cofactor">
    <cofactor evidence="1">
        <name>FAD</name>
        <dbReference type="ChEBI" id="CHEBI:57692"/>
    </cofactor>
</comment>
<dbReference type="InterPro" id="IPR003953">
    <property type="entry name" value="FAD-dep_OxRdtase_2_FAD-bd"/>
</dbReference>
<organism evidence="6 7">
    <name type="scientific">Sutterella massiliensis</name>
    <dbReference type="NCBI Taxonomy" id="1816689"/>
    <lineage>
        <taxon>Bacteria</taxon>
        <taxon>Pseudomonadati</taxon>
        <taxon>Pseudomonadota</taxon>
        <taxon>Betaproteobacteria</taxon>
        <taxon>Burkholderiales</taxon>
        <taxon>Sutterellaceae</taxon>
        <taxon>Sutterella</taxon>
    </lineage>
</organism>
<dbReference type="SUPFAM" id="SSF51905">
    <property type="entry name" value="FAD/NAD(P)-binding domain"/>
    <property type="match status" value="1"/>
</dbReference>
<dbReference type="InterPro" id="IPR006311">
    <property type="entry name" value="TAT_signal"/>
</dbReference>
<dbReference type="SUPFAM" id="SSF56425">
    <property type="entry name" value="Succinate dehydrogenase/fumarate reductase flavoprotein, catalytic domain"/>
    <property type="match status" value="1"/>
</dbReference>
<evidence type="ECO:0000256" key="2">
    <source>
        <dbReference type="ARBA" id="ARBA00022630"/>
    </source>
</evidence>
<keyword evidence="3" id="KW-0274">FAD</keyword>
<dbReference type="PANTHER" id="PTHR43400:SF10">
    <property type="entry name" value="3-OXOSTEROID 1-DEHYDROGENASE"/>
    <property type="match status" value="1"/>
</dbReference>
<name>A0ABS2DUK7_9BURK</name>
<dbReference type="Gene3D" id="3.50.50.60">
    <property type="entry name" value="FAD/NAD(P)-binding domain"/>
    <property type="match status" value="1"/>
</dbReference>
<evidence type="ECO:0000313" key="7">
    <source>
        <dbReference type="Proteomes" id="UP000715095"/>
    </source>
</evidence>
<dbReference type="InterPro" id="IPR036188">
    <property type="entry name" value="FAD/NAD-bd_sf"/>
</dbReference>
<dbReference type="PROSITE" id="PS51318">
    <property type="entry name" value="TAT"/>
    <property type="match status" value="1"/>
</dbReference>
<keyword evidence="2" id="KW-0285">Flavoprotein</keyword>
<comment type="caution">
    <text evidence="6">The sequence shown here is derived from an EMBL/GenBank/DDBJ whole genome shotgun (WGS) entry which is preliminary data.</text>
</comment>
<evidence type="ECO:0000259" key="5">
    <source>
        <dbReference type="Pfam" id="PF00890"/>
    </source>
</evidence>
<keyword evidence="7" id="KW-1185">Reference proteome</keyword>
<accession>A0ABS2DUK7</accession>
<sequence length="516" mass="54880">MTTYRLESPLSPARRRLLAAATEGAILAGLSLAAGPLRARPPARTAPTVVDVLVIGSGAAGLSAAVAAREAGAPNVLLLEKGPLIGGHTLYSSGSIAAVSPKRTRATGTEDSIEQFVADALVVGGNHGSAAHLREIALGSESALDWLESMGVRFGAPFIAYSEVRPRSYAMPGNGAGRNYILALARRAGEIGVRIEMNARAVSLERARTGSGWCVNVGATQLQPQMGRKTEALRKIRARTVVIATGGFTANVARRERINPLVGADVHTSANPYGRVWDGADGDGIDLALSAGGIFMEGYGLQLLPFWGGRLLDYVGGDIYVNLEGKRFVNEALSWGRIAEAILRLPEKRFWVITDAQSYKGATLGIKLLNGIVKKSETIAEMADGMGIPAQTLERTINEYNRCVRDGFDPVFRKDVFAQEIKKPPFYWGEEHIYVHTSFDGIATDPRGSVVYKDGRPIPGLFAAGEVVGGIFGRDRLGGGSLANCFVIGRLTGERAAQAARLVAAKEEAMRTRLGG</sequence>
<dbReference type="InterPro" id="IPR027477">
    <property type="entry name" value="Succ_DH/fumarate_Rdtase_cat_sf"/>
</dbReference>
<evidence type="ECO:0000256" key="4">
    <source>
        <dbReference type="ARBA" id="ARBA00023002"/>
    </source>
</evidence>
<gene>
    <name evidence="6" type="ORF">H6A60_07770</name>
</gene>
<dbReference type="PRINTS" id="PR00368">
    <property type="entry name" value="FADPNR"/>
</dbReference>
<evidence type="ECO:0000313" key="6">
    <source>
        <dbReference type="EMBL" id="MBM6704378.1"/>
    </source>
</evidence>
<protein>
    <submittedName>
        <fullName evidence="6">FAD-dependent oxidoreductase</fullName>
    </submittedName>
</protein>
<evidence type="ECO:0000256" key="3">
    <source>
        <dbReference type="ARBA" id="ARBA00022827"/>
    </source>
</evidence>
<dbReference type="PANTHER" id="PTHR43400">
    <property type="entry name" value="FUMARATE REDUCTASE"/>
    <property type="match status" value="1"/>
</dbReference>